<evidence type="ECO:0000313" key="2">
    <source>
        <dbReference type="EMBL" id="CAA7397390.1"/>
    </source>
</evidence>
<dbReference type="Proteomes" id="UP000663760">
    <property type="component" value="Chromosome 6"/>
</dbReference>
<protein>
    <submittedName>
        <fullName evidence="2">Uncharacterized protein</fullName>
    </submittedName>
</protein>
<reference evidence="2" key="1">
    <citation type="submission" date="2020-02" db="EMBL/GenBank/DDBJ databases">
        <authorList>
            <person name="Scholz U."/>
            <person name="Mascher M."/>
            <person name="Fiebig A."/>
        </authorList>
    </citation>
    <scope>NUCLEOTIDE SEQUENCE</scope>
</reference>
<gene>
    <name evidence="2" type="ORF">SI8410_06008055</name>
</gene>
<name>A0A7I8KI36_SPIIN</name>
<dbReference type="AlphaFoldDB" id="A0A7I8KI36"/>
<feature type="region of interest" description="Disordered" evidence="1">
    <location>
        <begin position="411"/>
        <end position="461"/>
    </location>
</feature>
<feature type="region of interest" description="Disordered" evidence="1">
    <location>
        <begin position="50"/>
        <end position="105"/>
    </location>
</feature>
<proteinExistence type="predicted"/>
<dbReference type="EMBL" id="LR746269">
    <property type="protein sequence ID" value="CAA7397390.1"/>
    <property type="molecule type" value="Genomic_DNA"/>
</dbReference>
<evidence type="ECO:0000256" key="1">
    <source>
        <dbReference type="SAM" id="MobiDB-lite"/>
    </source>
</evidence>
<feature type="compositionally biased region" description="Basic and acidic residues" evidence="1">
    <location>
        <begin position="434"/>
        <end position="443"/>
    </location>
</feature>
<dbReference type="OrthoDB" id="670909at2759"/>
<sequence>MEQVRDCEEADLGVPSHGDEGEVGTDRGKRKKPARLGFKLRRVLNIARKGDPCTPVQPWKVEEDAEDLGTSPARNGSHTAAGDNQKPTCSKQHLRHRFPSVPRSSSSRTLVPNFWEAKDILLQHSGMSREGATSRSLEEEKLAKPFLSRLPAAAPSSSSDLKGRPGYGFKLSTDLLRAFDRIWALEEHHASSLSLVKKLGLELEQAQACVQELLQENQSEGEAVLSVRDQLHEERRRRRRSESLRRKLAREFSDLKSVYLRSLRDLESEKKAHEGLAEFCDELAEGIREYEELRELRRSDGGAAGHGRCRRHLVLQVSEAWLDARRQAKLARVRGGDLAGEVEGFLQAIRLHPAAEDRIKGGAAAADRRRSLESVPFNDAVSAPWNDEDDDDDELAGDLRRRRHSFDLPGTARRSKRVEEGRRSDATWRTLRSAPEDRRRRESLAAGDDEGPPPALPPGVKANTLEARLLEARLDSQRARHVAKQSVS</sequence>
<evidence type="ECO:0000313" key="3">
    <source>
        <dbReference type="Proteomes" id="UP000663760"/>
    </source>
</evidence>
<feature type="region of interest" description="Disordered" evidence="1">
    <location>
        <begin position="1"/>
        <end position="35"/>
    </location>
</feature>
<dbReference type="PANTHER" id="PTHR31071">
    <property type="entry name" value="GB|AAF24581.1"/>
    <property type="match status" value="1"/>
</dbReference>
<feature type="compositionally biased region" description="Basic and acidic residues" evidence="1">
    <location>
        <begin position="17"/>
        <end position="27"/>
    </location>
</feature>
<organism evidence="2 3">
    <name type="scientific">Spirodela intermedia</name>
    <name type="common">Intermediate duckweed</name>
    <dbReference type="NCBI Taxonomy" id="51605"/>
    <lineage>
        <taxon>Eukaryota</taxon>
        <taxon>Viridiplantae</taxon>
        <taxon>Streptophyta</taxon>
        <taxon>Embryophyta</taxon>
        <taxon>Tracheophyta</taxon>
        <taxon>Spermatophyta</taxon>
        <taxon>Magnoliopsida</taxon>
        <taxon>Liliopsida</taxon>
        <taxon>Araceae</taxon>
        <taxon>Lemnoideae</taxon>
        <taxon>Spirodela</taxon>
    </lineage>
</organism>
<dbReference type="PANTHER" id="PTHR31071:SF9">
    <property type="entry name" value="INTRACELLULAR PROTEIN TRANSPORT PROTEIN USO1-RELATED"/>
    <property type="match status" value="1"/>
</dbReference>
<accession>A0A7I8KI36</accession>
<dbReference type="InterPro" id="IPR043424">
    <property type="entry name" value="BLT-like"/>
</dbReference>
<feature type="compositionally biased region" description="Basic and acidic residues" evidence="1">
    <location>
        <begin position="417"/>
        <end position="426"/>
    </location>
</feature>
<keyword evidence="3" id="KW-1185">Reference proteome</keyword>